<protein>
    <submittedName>
        <fullName evidence="1">DNA pilot protein</fullName>
    </submittedName>
</protein>
<accession>A0AAU8B6W1</accession>
<reference evidence="1" key="1">
    <citation type="submission" date="2024-03" db="EMBL/GenBank/DDBJ databases">
        <title>Diverse circular DNA viruses in blood, oral, and fecal samples of captive lemurs.</title>
        <authorList>
            <person name="Paietta E.N."/>
            <person name="Kraberger S."/>
            <person name="Lund M.C."/>
            <person name="Custer J.M."/>
            <person name="Vargas K.M."/>
            <person name="Ehmke E.E."/>
            <person name="Yoder A.D."/>
            <person name="Varsani A."/>
        </authorList>
    </citation>
    <scope>NUCLEOTIDE SEQUENCE</scope>
    <source>
        <strain evidence="1">Duke_28FS_71</strain>
    </source>
</reference>
<sequence>MSSFGADGFNQGLLSAAGSIASSALSYKANKRLIQMQQGWQERMSNTAHQREVADLRAAGLNPILSGLGGSGASFGSASAPSVSFDNPVSSGLNTALAYRQQKNQDKTTNSQVELNSAQSWREGKQASLLGEQARNAAEEYNNIVANRYSIYSNIANQTALTQAQISNLEKQGNASIINALSNQTNSNTAKSTYDLNKQVQDIYSDKQKRYQDFGNNHPYLRNIDETLSRYFSGIGFGFSGSKRF</sequence>
<organism evidence="1">
    <name type="scientific">Dulem virus 196</name>
    <dbReference type="NCBI Taxonomy" id="3145673"/>
    <lineage>
        <taxon>Viruses</taxon>
        <taxon>Monodnaviria</taxon>
        <taxon>Sangervirae</taxon>
        <taxon>Phixviricota</taxon>
        <taxon>Malgrandaviricetes</taxon>
        <taxon>Petitvirales</taxon>
        <taxon>Microviridae</taxon>
        <taxon>Microvirus</taxon>
    </lineage>
</organism>
<dbReference type="EMBL" id="PP511811">
    <property type="protein sequence ID" value="XCD07786.1"/>
    <property type="molecule type" value="Genomic_DNA"/>
</dbReference>
<proteinExistence type="predicted"/>
<evidence type="ECO:0000313" key="1">
    <source>
        <dbReference type="EMBL" id="XCD07786.1"/>
    </source>
</evidence>
<name>A0AAU8B6W1_9VIRU</name>